<dbReference type="WBParaSite" id="maker-unitig_36355-snap-gene-0.2-mRNA-1">
    <property type="protein sequence ID" value="maker-unitig_36355-snap-gene-0.2-mRNA-1"/>
    <property type="gene ID" value="maker-unitig_36355-snap-gene-0.2"/>
</dbReference>
<reference evidence="2" key="1">
    <citation type="submission" date="2016-11" db="UniProtKB">
        <authorList>
            <consortium name="WormBaseParasite"/>
        </authorList>
    </citation>
    <scope>IDENTIFICATION</scope>
</reference>
<keyword evidence="1" id="KW-1185">Reference proteome</keyword>
<proteinExistence type="predicted"/>
<protein>
    <submittedName>
        <fullName evidence="2">Mediator of RNA polymerase II transcription subunit 25</fullName>
    </submittedName>
</protein>
<dbReference type="AlphaFoldDB" id="A0A1I8FIW1"/>
<dbReference type="Proteomes" id="UP000095280">
    <property type="component" value="Unplaced"/>
</dbReference>
<sequence length="407" mass="43727">VLGSVKTRLLLGFGSDLLCLPPADDMWIGTAMASLSPRAVVTQTASGLAGDAFKDLKRLQLSCCLTQARALLRGNFHATRTAATVLLISGGEGYIDFRVGEAARSLRNFLPYIGGYILSNAFPIESSRRRRKRQLLLLLFLISASRAARESAARRGQGGYSCTGCGCRFSSHSDLLRSCFILQFLLRIFVLIFVNPASESFRIGSQHVSVVAAAAAASDADGVWNGLCCGQHQLLLSHSLRWRLRRSHFDRQLGSACSAVCDSCVTCLRDTLYSMQATPVTCLCASRLKLTVNMGLAQELKNAQASPHIDQSIGDSPIAFNLMTAQTAVPGLSQLRQSLSATQATAAHSSSSFEVQRTSPTEKQLTQLRAVNAQGQQPSPFNISGVRCALSMGSLEASAQARQPPDL</sequence>
<evidence type="ECO:0000313" key="1">
    <source>
        <dbReference type="Proteomes" id="UP000095280"/>
    </source>
</evidence>
<organism evidence="1 2">
    <name type="scientific">Macrostomum lignano</name>
    <dbReference type="NCBI Taxonomy" id="282301"/>
    <lineage>
        <taxon>Eukaryota</taxon>
        <taxon>Metazoa</taxon>
        <taxon>Spiralia</taxon>
        <taxon>Lophotrochozoa</taxon>
        <taxon>Platyhelminthes</taxon>
        <taxon>Rhabditophora</taxon>
        <taxon>Macrostomorpha</taxon>
        <taxon>Macrostomida</taxon>
        <taxon>Macrostomidae</taxon>
        <taxon>Macrostomum</taxon>
    </lineage>
</organism>
<accession>A0A1I8FIW1</accession>
<name>A0A1I8FIW1_9PLAT</name>
<evidence type="ECO:0000313" key="2">
    <source>
        <dbReference type="WBParaSite" id="maker-unitig_36355-snap-gene-0.2-mRNA-1"/>
    </source>
</evidence>